<dbReference type="RefSeq" id="WP_157540440.1">
    <property type="nucleotide sequence ID" value="NZ_WQLA01000002.1"/>
</dbReference>
<keyword evidence="7 8" id="KW-0472">Membrane</keyword>
<evidence type="ECO:0000256" key="1">
    <source>
        <dbReference type="ARBA" id="ARBA00004651"/>
    </source>
</evidence>
<evidence type="ECO:0000256" key="3">
    <source>
        <dbReference type="ARBA" id="ARBA00022448"/>
    </source>
</evidence>
<keyword evidence="3" id="KW-0813">Transport</keyword>
<gene>
    <name evidence="9" type="ORF">GO816_05965</name>
</gene>
<keyword evidence="6 8" id="KW-1133">Transmembrane helix</keyword>
<comment type="subcellular location">
    <subcellularLocation>
        <location evidence="1">Cell membrane</location>
        <topology evidence="1">Multi-pass membrane protein</topology>
    </subcellularLocation>
</comment>
<feature type="transmembrane region" description="Helical" evidence="8">
    <location>
        <begin position="60"/>
        <end position="81"/>
    </location>
</feature>
<comment type="caution">
    <text evidence="9">The sequence shown here is derived from an EMBL/GenBank/DDBJ whole genome shotgun (WGS) entry which is preliminary data.</text>
</comment>
<evidence type="ECO:0000256" key="8">
    <source>
        <dbReference type="SAM" id="Phobius"/>
    </source>
</evidence>
<reference evidence="9 10" key="1">
    <citation type="submission" date="2019-12" db="EMBL/GenBank/DDBJ databases">
        <title>Mucilaginibacter sp. HME9299 genome sequencing and assembly.</title>
        <authorList>
            <person name="Kang H."/>
            <person name="Kim H."/>
            <person name="Joh K."/>
        </authorList>
    </citation>
    <scope>NUCLEOTIDE SEQUENCE [LARGE SCALE GENOMIC DNA]</scope>
    <source>
        <strain evidence="9 10">HME9299</strain>
    </source>
</reference>
<dbReference type="PANTHER" id="PTHR21716:SF53">
    <property type="entry name" value="PERMEASE PERM-RELATED"/>
    <property type="match status" value="1"/>
</dbReference>
<organism evidence="9 10">
    <name type="scientific">Mucilaginibacter aquatilis</name>
    <dbReference type="NCBI Taxonomy" id="1517760"/>
    <lineage>
        <taxon>Bacteria</taxon>
        <taxon>Pseudomonadati</taxon>
        <taxon>Bacteroidota</taxon>
        <taxon>Sphingobacteriia</taxon>
        <taxon>Sphingobacteriales</taxon>
        <taxon>Sphingobacteriaceae</taxon>
        <taxon>Mucilaginibacter</taxon>
    </lineage>
</organism>
<evidence type="ECO:0000256" key="4">
    <source>
        <dbReference type="ARBA" id="ARBA00022475"/>
    </source>
</evidence>
<comment type="similarity">
    <text evidence="2">Belongs to the autoinducer-2 exporter (AI-2E) (TC 2.A.86) family.</text>
</comment>
<dbReference type="EMBL" id="WQLA01000002">
    <property type="protein sequence ID" value="MVN90665.1"/>
    <property type="molecule type" value="Genomic_DNA"/>
</dbReference>
<feature type="transmembrane region" description="Helical" evidence="8">
    <location>
        <begin position="197"/>
        <end position="218"/>
    </location>
</feature>
<keyword evidence="10" id="KW-1185">Reference proteome</keyword>
<feature type="transmembrane region" description="Helical" evidence="8">
    <location>
        <begin position="135"/>
        <end position="163"/>
    </location>
</feature>
<dbReference type="PANTHER" id="PTHR21716">
    <property type="entry name" value="TRANSMEMBRANE PROTEIN"/>
    <property type="match status" value="1"/>
</dbReference>
<feature type="transmembrane region" description="Helical" evidence="8">
    <location>
        <begin position="295"/>
        <end position="320"/>
    </location>
</feature>
<dbReference type="AlphaFoldDB" id="A0A6I4I646"/>
<feature type="transmembrane region" description="Helical" evidence="8">
    <location>
        <begin position="29"/>
        <end position="48"/>
    </location>
</feature>
<proteinExistence type="inferred from homology"/>
<evidence type="ECO:0000256" key="2">
    <source>
        <dbReference type="ARBA" id="ARBA00009773"/>
    </source>
</evidence>
<keyword evidence="4" id="KW-1003">Cell membrane</keyword>
<dbReference type="Pfam" id="PF01594">
    <property type="entry name" value="AI-2E_transport"/>
    <property type="match status" value="1"/>
</dbReference>
<keyword evidence="5 8" id="KW-0812">Transmembrane</keyword>
<dbReference type="InterPro" id="IPR002549">
    <property type="entry name" value="AI-2E-like"/>
</dbReference>
<accession>A0A6I4I646</accession>
<protein>
    <submittedName>
        <fullName evidence="9">AI-2E family transporter</fullName>
    </submittedName>
</protein>
<dbReference type="OrthoDB" id="9793390at2"/>
<sequence>MLQLSKTLRLLLLFILSVIILYYSSSVLIPLTFGGVLAMLLMPLSNWMERIGLNRGISSFISLFVFAAVLAGLVLLLNWQIGDLLKDFSKLQDQLMKLFEQIKDYVRSQFGITTRQQEKILQEQQSGGMEKVAGIAIGTLTSTMSILVSSVLVMVYVFLFLYFRGHFKNFVLRLVDTPNHATALKIMHKASRVTQQYITGLGIMIVMLWVMYGIGFSIVGIKNAIFFAILCGILEIVPFAGNITGTSITVLIAFAQGGSIDMVIGVLVTYAIVQFTQTYVLEPLVVGNQVNLNPLFTILIIVIGEAVWGISGMVLAIPLLGMFKVLCDHVEPLKPYGYLIGNQNAKEDKSFFKKYFGDKDDN</sequence>
<feature type="transmembrane region" description="Helical" evidence="8">
    <location>
        <begin position="7"/>
        <end position="23"/>
    </location>
</feature>
<evidence type="ECO:0000256" key="7">
    <source>
        <dbReference type="ARBA" id="ARBA00023136"/>
    </source>
</evidence>
<evidence type="ECO:0000256" key="5">
    <source>
        <dbReference type="ARBA" id="ARBA00022692"/>
    </source>
</evidence>
<feature type="transmembrane region" description="Helical" evidence="8">
    <location>
        <begin position="250"/>
        <end position="275"/>
    </location>
</feature>
<name>A0A6I4I646_9SPHI</name>
<evidence type="ECO:0000313" key="10">
    <source>
        <dbReference type="Proteomes" id="UP000434850"/>
    </source>
</evidence>
<feature type="transmembrane region" description="Helical" evidence="8">
    <location>
        <begin position="224"/>
        <end position="243"/>
    </location>
</feature>
<dbReference type="Proteomes" id="UP000434850">
    <property type="component" value="Unassembled WGS sequence"/>
</dbReference>
<dbReference type="GO" id="GO:0005886">
    <property type="term" value="C:plasma membrane"/>
    <property type="evidence" value="ECO:0007669"/>
    <property type="project" value="UniProtKB-SubCell"/>
</dbReference>
<evidence type="ECO:0000313" key="9">
    <source>
        <dbReference type="EMBL" id="MVN90665.1"/>
    </source>
</evidence>
<evidence type="ECO:0000256" key="6">
    <source>
        <dbReference type="ARBA" id="ARBA00022989"/>
    </source>
</evidence>